<dbReference type="Proteomes" id="UP000247647">
    <property type="component" value="Unassembled WGS sequence"/>
</dbReference>
<dbReference type="OrthoDB" id="10581451at2759"/>
<reference evidence="1" key="1">
    <citation type="submission" date="2016-12" db="EMBL/GenBank/DDBJ databases">
        <title>The genomes of Aspergillus section Nigri reveals drivers in fungal speciation.</title>
        <authorList>
            <consortium name="DOE Joint Genome Institute"/>
            <person name="Vesth T.C."/>
            <person name="Nybo J."/>
            <person name="Theobald S."/>
            <person name="Brandl J."/>
            <person name="Frisvad J.C."/>
            <person name="Nielsen K.F."/>
            <person name="Lyhne E.K."/>
            <person name="Kogle M.E."/>
            <person name="Kuo A."/>
            <person name="Riley R."/>
            <person name="Clum A."/>
            <person name="Nolan M."/>
            <person name="Lipzen A."/>
            <person name="Salamov A."/>
            <person name="Henrissat B."/>
            <person name="Wiebenga A."/>
            <person name="De Vries R.P."/>
            <person name="Grigoriev I.V."/>
            <person name="Mortensen U.H."/>
            <person name="Andersen M.R."/>
            <person name="Baker S.E."/>
        </authorList>
    </citation>
    <scope>NUCLEOTIDE SEQUENCE [LARGE SCALE GENOMIC DNA]</scope>
    <source>
        <strain evidence="1">CBS 115656</strain>
    </source>
</reference>
<proteinExistence type="predicted"/>
<keyword evidence="2" id="KW-1185">Reference proteome</keyword>
<accession>A0A318YUJ2</accession>
<name>A0A318YUJ2_ASPNB</name>
<dbReference type="EMBL" id="KZ821448">
    <property type="protein sequence ID" value="PYH38441.1"/>
    <property type="molecule type" value="Genomic_DNA"/>
</dbReference>
<evidence type="ECO:0000313" key="2">
    <source>
        <dbReference type="Proteomes" id="UP000247647"/>
    </source>
</evidence>
<dbReference type="GeneID" id="37120768"/>
<evidence type="ECO:0000313" key="1">
    <source>
        <dbReference type="EMBL" id="PYH38441.1"/>
    </source>
</evidence>
<gene>
    <name evidence="1" type="ORF">BO87DRAFT_168006</name>
</gene>
<dbReference type="AlphaFoldDB" id="A0A318YUJ2"/>
<dbReference type="RefSeq" id="XP_025483919.1">
    <property type="nucleotide sequence ID" value="XM_025618312.1"/>
</dbReference>
<organism evidence="1 2">
    <name type="scientific">Aspergillus neoniger (strain CBS 115656)</name>
    <dbReference type="NCBI Taxonomy" id="1448310"/>
    <lineage>
        <taxon>Eukaryota</taxon>
        <taxon>Fungi</taxon>
        <taxon>Dikarya</taxon>
        <taxon>Ascomycota</taxon>
        <taxon>Pezizomycotina</taxon>
        <taxon>Eurotiomycetes</taxon>
        <taxon>Eurotiomycetidae</taxon>
        <taxon>Eurotiales</taxon>
        <taxon>Aspergillaceae</taxon>
        <taxon>Aspergillus</taxon>
        <taxon>Aspergillus subgen. Circumdati</taxon>
    </lineage>
</organism>
<sequence>MRLLARLGHVTTRHSQRERGPIAIVVVVGLCRGMIDRGICRRPGCLPCFFFLLIISLVTKVSKGSLTKNSSTSFHTSEQRLRLRERGTWGNVRCQLFGLIRQAPNRERGCC</sequence>
<protein>
    <submittedName>
        <fullName evidence="1">Uncharacterized protein</fullName>
    </submittedName>
</protein>